<dbReference type="RefSeq" id="WP_226584863.1">
    <property type="nucleotide sequence ID" value="NZ_BLAY01000067.1"/>
</dbReference>
<protein>
    <recommendedName>
        <fullName evidence="3">Transposase</fullName>
    </recommendedName>
</protein>
<proteinExistence type="predicted"/>
<evidence type="ECO:0000313" key="2">
    <source>
        <dbReference type="Proteomes" id="UP001050975"/>
    </source>
</evidence>
<reference evidence="1" key="1">
    <citation type="submission" date="2019-10" db="EMBL/GenBank/DDBJ databases">
        <title>Draft genome sequece of Microseira wollei NIES-4236.</title>
        <authorList>
            <person name="Yamaguchi H."/>
            <person name="Suzuki S."/>
            <person name="Kawachi M."/>
        </authorList>
    </citation>
    <scope>NUCLEOTIDE SEQUENCE</scope>
    <source>
        <strain evidence="1">NIES-4236</strain>
    </source>
</reference>
<accession>A0AAV3XCA6</accession>
<dbReference type="AlphaFoldDB" id="A0AAV3XCA6"/>
<evidence type="ECO:0000313" key="1">
    <source>
        <dbReference type="EMBL" id="GET39485.1"/>
    </source>
</evidence>
<evidence type="ECO:0008006" key="3">
    <source>
        <dbReference type="Google" id="ProtNLM"/>
    </source>
</evidence>
<dbReference type="Proteomes" id="UP001050975">
    <property type="component" value="Unassembled WGS sequence"/>
</dbReference>
<gene>
    <name evidence="1" type="ORF">MiSe_42540</name>
</gene>
<keyword evidence="2" id="KW-1185">Reference proteome</keyword>
<dbReference type="EMBL" id="BLAY01000067">
    <property type="protein sequence ID" value="GET39485.1"/>
    <property type="molecule type" value="Genomic_DNA"/>
</dbReference>
<comment type="caution">
    <text evidence="1">The sequence shown here is derived from an EMBL/GenBank/DDBJ whole genome shotgun (WGS) entry which is preliminary data.</text>
</comment>
<name>A0AAV3XCA6_9CYAN</name>
<organism evidence="1 2">
    <name type="scientific">Microseira wollei NIES-4236</name>
    <dbReference type="NCBI Taxonomy" id="2530354"/>
    <lineage>
        <taxon>Bacteria</taxon>
        <taxon>Bacillati</taxon>
        <taxon>Cyanobacteriota</taxon>
        <taxon>Cyanophyceae</taxon>
        <taxon>Oscillatoriophycideae</taxon>
        <taxon>Aerosakkonematales</taxon>
        <taxon>Aerosakkonemataceae</taxon>
        <taxon>Microseira</taxon>
    </lineage>
</organism>
<sequence>MNNSNSLVLDGLKNSQPYAIVAVFPERKPKAVGRTRNRSDAEDIARFLSRKVPKGAFYVIFDPEESYTQMAST</sequence>